<dbReference type="AlphaFoldDB" id="A0AAQ4DAY0"/>
<feature type="non-terminal residue" evidence="1">
    <location>
        <position position="195"/>
    </location>
</feature>
<proteinExistence type="predicted"/>
<gene>
    <name evidence="1" type="ORF">V5799_002749</name>
</gene>
<name>A0AAQ4DAY0_AMBAM</name>
<accession>A0AAQ4DAY0</accession>
<dbReference type="EMBL" id="JARKHS020032811">
    <property type="protein sequence ID" value="KAK8759620.1"/>
    <property type="molecule type" value="Genomic_DNA"/>
</dbReference>
<protein>
    <submittedName>
        <fullName evidence="1">Uncharacterized protein</fullName>
    </submittedName>
</protein>
<keyword evidence="2" id="KW-1185">Reference proteome</keyword>
<evidence type="ECO:0000313" key="1">
    <source>
        <dbReference type="EMBL" id="KAK8759620.1"/>
    </source>
</evidence>
<evidence type="ECO:0000313" key="2">
    <source>
        <dbReference type="Proteomes" id="UP001321473"/>
    </source>
</evidence>
<sequence>MVQSRVFNPLLGSSYQSLLPPEAPYKPVVGGRSHALNFNSTRLPGASGATMLVQVAFLLMLAAACAWEKSWRSNFVIDRFLPTVGLVQIPLHDISFDLDHTDGTFSGFMEVHLEKGTLGNLRKSVRRRGDCTLYDHAKHNKQEIKICCSLGCRGLVAKYNGEVIIDRKTTSMVVEVLVDGGNIRTCIYPEGNCAK</sequence>
<organism evidence="1 2">
    <name type="scientific">Amblyomma americanum</name>
    <name type="common">Lone star tick</name>
    <dbReference type="NCBI Taxonomy" id="6943"/>
    <lineage>
        <taxon>Eukaryota</taxon>
        <taxon>Metazoa</taxon>
        <taxon>Ecdysozoa</taxon>
        <taxon>Arthropoda</taxon>
        <taxon>Chelicerata</taxon>
        <taxon>Arachnida</taxon>
        <taxon>Acari</taxon>
        <taxon>Parasitiformes</taxon>
        <taxon>Ixodida</taxon>
        <taxon>Ixodoidea</taxon>
        <taxon>Ixodidae</taxon>
        <taxon>Amblyomminae</taxon>
        <taxon>Amblyomma</taxon>
    </lineage>
</organism>
<dbReference type="Proteomes" id="UP001321473">
    <property type="component" value="Unassembled WGS sequence"/>
</dbReference>
<comment type="caution">
    <text evidence="1">The sequence shown here is derived from an EMBL/GenBank/DDBJ whole genome shotgun (WGS) entry which is preliminary data.</text>
</comment>
<reference evidence="1 2" key="1">
    <citation type="journal article" date="2023" name="Arcadia Sci">
        <title>De novo assembly of a long-read Amblyomma americanum tick genome.</title>
        <authorList>
            <person name="Chou S."/>
            <person name="Poskanzer K.E."/>
            <person name="Rollins M."/>
            <person name="Thuy-Boun P.S."/>
        </authorList>
    </citation>
    <scope>NUCLEOTIDE SEQUENCE [LARGE SCALE GENOMIC DNA]</scope>
    <source>
        <strain evidence="1">F_SG_1</strain>
        <tissue evidence="1">Salivary glands</tissue>
    </source>
</reference>